<dbReference type="SMART" id="SM00685">
    <property type="entry name" value="DM14"/>
    <property type="match status" value="1"/>
</dbReference>
<dbReference type="EMBL" id="ADBV01021216">
    <property type="protein sequence ID" value="EJW70607.1"/>
    <property type="molecule type" value="Genomic_DNA"/>
</dbReference>
<dbReference type="InterPro" id="IPR039725">
    <property type="entry name" value="CC2D1A/B"/>
</dbReference>
<dbReference type="PANTHER" id="PTHR13076:SF9">
    <property type="entry name" value="COILED-COIL AND C2 DOMAIN-CONTAINING PROTEIN 1-LIKE"/>
    <property type="match status" value="1"/>
</dbReference>
<proteinExistence type="predicted"/>
<evidence type="ECO:0000313" key="2">
    <source>
        <dbReference type="EMBL" id="EJW70607.1"/>
    </source>
</evidence>
<comment type="caution">
    <text evidence="2">The sequence shown here is derived from an EMBL/GenBank/DDBJ whole genome shotgun (WGS) entry which is preliminary data.</text>
</comment>
<feature type="non-terminal residue" evidence="2">
    <location>
        <position position="1"/>
    </location>
</feature>
<gene>
    <name evidence="2" type="ORF">WUBG_18486</name>
</gene>
<dbReference type="InterPro" id="IPR006608">
    <property type="entry name" value="CC2D1A/B_DM14"/>
</dbReference>
<sequence>FKEAAIAAKKNGDVTTAKKFCLTAKGFDKMIAASKSGLSVNIEKTPVPPQVRTSSTILKPSLEHHTSFDAAIKGTSSEVFAVMERDLICQVKLCEEYRFAFTQLVFA</sequence>
<dbReference type="Proteomes" id="UP000004810">
    <property type="component" value="Unassembled WGS sequence"/>
</dbReference>
<dbReference type="PANTHER" id="PTHR13076">
    <property type="entry name" value="COILED-COIL AND C2 DOMAIN-CONTAINING PROTEIN 1-LIKE"/>
    <property type="match status" value="1"/>
</dbReference>
<protein>
    <recommendedName>
        <fullName evidence="1">DM14 domain-containing protein</fullName>
    </recommendedName>
</protein>
<organism evidence="2 3">
    <name type="scientific">Wuchereria bancrofti</name>
    <dbReference type="NCBI Taxonomy" id="6293"/>
    <lineage>
        <taxon>Eukaryota</taxon>
        <taxon>Metazoa</taxon>
        <taxon>Ecdysozoa</taxon>
        <taxon>Nematoda</taxon>
        <taxon>Chromadorea</taxon>
        <taxon>Rhabditida</taxon>
        <taxon>Spirurina</taxon>
        <taxon>Spiruromorpha</taxon>
        <taxon>Filarioidea</taxon>
        <taxon>Onchocercidae</taxon>
        <taxon>Wuchereria</taxon>
    </lineage>
</organism>
<dbReference type="GO" id="GO:0001227">
    <property type="term" value="F:DNA-binding transcription repressor activity, RNA polymerase II-specific"/>
    <property type="evidence" value="ECO:0007669"/>
    <property type="project" value="InterPro"/>
</dbReference>
<accession>J9E142</accession>
<dbReference type="AlphaFoldDB" id="J9E142"/>
<name>J9E142_WUCBA</name>
<feature type="domain" description="DM14" evidence="1">
    <location>
        <begin position="1"/>
        <end position="49"/>
    </location>
</feature>
<evidence type="ECO:0000259" key="1">
    <source>
        <dbReference type="SMART" id="SM00685"/>
    </source>
</evidence>
<reference evidence="3" key="1">
    <citation type="submission" date="2012-08" db="EMBL/GenBank/DDBJ databases">
        <title>The Genome Sequence of Wuchereria bancrofti.</title>
        <authorList>
            <person name="Nutman T.B."/>
            <person name="Fink D.L."/>
            <person name="Russ C."/>
            <person name="Young S."/>
            <person name="Zeng Q."/>
            <person name="Koehrsen M."/>
            <person name="Alvarado L."/>
            <person name="Berlin A."/>
            <person name="Chapman S.B."/>
            <person name="Chen Z."/>
            <person name="Freedman E."/>
            <person name="Gellesch M."/>
            <person name="Goldberg J."/>
            <person name="Griggs A."/>
            <person name="Gujja S."/>
            <person name="Heilman E.R."/>
            <person name="Heiman D."/>
            <person name="Hepburn T."/>
            <person name="Howarth C."/>
            <person name="Jen D."/>
            <person name="Larson L."/>
            <person name="Lewis B."/>
            <person name="Mehta T."/>
            <person name="Park D."/>
            <person name="Pearson M."/>
            <person name="Roberts A."/>
            <person name="Saif S."/>
            <person name="Shea T."/>
            <person name="Shenoy N."/>
            <person name="Sisk P."/>
            <person name="Stolte C."/>
            <person name="Sykes S."/>
            <person name="Walk T."/>
            <person name="White J."/>
            <person name="Yandava C."/>
            <person name="Haas B."/>
            <person name="Henn M.R."/>
            <person name="Nusbaum C."/>
            <person name="Birren B."/>
        </authorList>
    </citation>
    <scope>NUCLEOTIDE SEQUENCE [LARGE SCALE GENOMIC DNA]</scope>
    <source>
        <strain evidence="3">NA</strain>
    </source>
</reference>
<evidence type="ECO:0000313" key="3">
    <source>
        <dbReference type="Proteomes" id="UP000004810"/>
    </source>
</evidence>